<keyword evidence="3" id="KW-1185">Reference proteome</keyword>
<keyword evidence="1" id="KW-0812">Transmembrane</keyword>
<dbReference type="OrthoDB" id="5516623at2"/>
<keyword evidence="1" id="KW-1133">Transmembrane helix</keyword>
<feature type="transmembrane region" description="Helical" evidence="1">
    <location>
        <begin position="68"/>
        <end position="95"/>
    </location>
</feature>
<proteinExistence type="predicted"/>
<evidence type="ECO:0008006" key="4">
    <source>
        <dbReference type="Google" id="ProtNLM"/>
    </source>
</evidence>
<feature type="transmembrane region" description="Helical" evidence="1">
    <location>
        <begin position="34"/>
        <end position="56"/>
    </location>
</feature>
<feature type="transmembrane region" description="Helical" evidence="1">
    <location>
        <begin position="144"/>
        <end position="166"/>
    </location>
</feature>
<evidence type="ECO:0000313" key="3">
    <source>
        <dbReference type="Proteomes" id="UP000324194"/>
    </source>
</evidence>
<dbReference type="KEGG" id="asip:AQUSIP_23330"/>
<name>A0A5E4PL99_9COXI</name>
<feature type="transmembrane region" description="Helical" evidence="1">
    <location>
        <begin position="186"/>
        <end position="214"/>
    </location>
</feature>
<reference evidence="2 3" key="1">
    <citation type="submission" date="2019-08" db="EMBL/GenBank/DDBJ databases">
        <authorList>
            <person name="Guy L."/>
        </authorList>
    </citation>
    <scope>NUCLEOTIDE SEQUENCE [LARGE SCALE GENOMIC DNA]</scope>
    <source>
        <strain evidence="2 3">SGT-108</strain>
    </source>
</reference>
<dbReference type="RefSeq" id="WP_148340412.1">
    <property type="nucleotide sequence ID" value="NZ_LR699120.1"/>
</dbReference>
<feature type="transmembrane region" description="Helical" evidence="1">
    <location>
        <begin position="115"/>
        <end position="132"/>
    </location>
</feature>
<accession>A0A5E4PL99</accession>
<dbReference type="EMBL" id="LR699120">
    <property type="protein sequence ID" value="VVC77006.1"/>
    <property type="molecule type" value="Genomic_DNA"/>
</dbReference>
<keyword evidence="1" id="KW-0472">Membrane</keyword>
<evidence type="ECO:0000313" key="2">
    <source>
        <dbReference type="EMBL" id="VVC77006.1"/>
    </source>
</evidence>
<dbReference type="Proteomes" id="UP000324194">
    <property type="component" value="Chromosome 2"/>
</dbReference>
<evidence type="ECO:0000256" key="1">
    <source>
        <dbReference type="SAM" id="Phobius"/>
    </source>
</evidence>
<organism evidence="2 3">
    <name type="scientific">Aquicella siphonis</name>
    <dbReference type="NCBI Taxonomy" id="254247"/>
    <lineage>
        <taxon>Bacteria</taxon>
        <taxon>Pseudomonadati</taxon>
        <taxon>Pseudomonadota</taxon>
        <taxon>Gammaproteobacteria</taxon>
        <taxon>Legionellales</taxon>
        <taxon>Coxiellaceae</taxon>
        <taxon>Aquicella</taxon>
    </lineage>
</organism>
<gene>
    <name evidence="2" type="ORF">AQUSIP_23330</name>
</gene>
<protein>
    <recommendedName>
        <fullName evidence="4">DUF975 family protein</fullName>
    </recommendedName>
</protein>
<dbReference type="AlphaFoldDB" id="A0A5E4PL99"/>
<sequence length="245" mass="27946">MNDLANNLNASPRINIKAVIKEAWGLVYGMKWPVFWIGVLLPFAYFILLFIAMLILVPGKQYMSLPFLLISGCISLLVIWCFLAIIVMLGVRQAIGLSVDVNVVYTHCMEVKDKLVYLALIWLSLTGSYFFIKFMIGQNPVLNILLYAFFLYLKLPLIIFGIPLVVTQRGDMAMTLEESYKAMNRHWPQILACFLIMIGILTVSALPFGIGLIWTMPMYYAMTGILFRDIYGLKRRKQRQEQPGG</sequence>